<name>A0A1Q4UXL4_9ACTN</name>
<keyword evidence="3" id="KW-1185">Reference proteome</keyword>
<protein>
    <submittedName>
        <fullName evidence="2">Membrane protein</fullName>
    </submittedName>
</protein>
<reference evidence="2 3" key="1">
    <citation type="submission" date="2015-06" db="EMBL/GenBank/DDBJ databases">
        <title>Cloning and characterization of the uncialamcin biosynthetic gene cluster.</title>
        <authorList>
            <person name="Yan X."/>
            <person name="Huang T."/>
            <person name="Ge H."/>
            <person name="Shen B."/>
        </authorList>
    </citation>
    <scope>NUCLEOTIDE SEQUENCE [LARGE SCALE GENOMIC DNA]</scope>
    <source>
        <strain evidence="2 3">DCA2648</strain>
    </source>
</reference>
<comment type="caution">
    <text evidence="2">The sequence shown here is derived from an EMBL/GenBank/DDBJ whole genome shotgun (WGS) entry which is preliminary data.</text>
</comment>
<evidence type="ECO:0000313" key="2">
    <source>
        <dbReference type="EMBL" id="OKH90296.1"/>
    </source>
</evidence>
<dbReference type="AlphaFoldDB" id="A0A1Q4UXL4"/>
<dbReference type="RefSeq" id="WP_073795845.1">
    <property type="nucleotide sequence ID" value="NZ_CP109290.1"/>
</dbReference>
<feature type="region of interest" description="Disordered" evidence="1">
    <location>
        <begin position="80"/>
        <end position="117"/>
    </location>
</feature>
<accession>A0A1Q4UXL4</accession>
<gene>
    <name evidence="2" type="ORF">AB852_36230</name>
</gene>
<dbReference type="EMBL" id="LFBV01000013">
    <property type="protein sequence ID" value="OKH90296.1"/>
    <property type="molecule type" value="Genomic_DNA"/>
</dbReference>
<proteinExistence type="predicted"/>
<organism evidence="2 3">
    <name type="scientific">Streptomyces uncialis</name>
    <dbReference type="NCBI Taxonomy" id="1048205"/>
    <lineage>
        <taxon>Bacteria</taxon>
        <taxon>Bacillati</taxon>
        <taxon>Actinomycetota</taxon>
        <taxon>Actinomycetes</taxon>
        <taxon>Kitasatosporales</taxon>
        <taxon>Streptomycetaceae</taxon>
        <taxon>Streptomyces</taxon>
    </lineage>
</organism>
<sequence length="195" mass="21247">MRAMVGVWRWRHNPLRRRTDAVEAWLALGALLLTLCAAPVAGVLAGAAAERSLTQSVREQHRERYRTTATVLRVTPGRAALPEDDEDGRVTARWTGPDGTPRTGPVASGLDAPRAGSRFPVWTDPRGRITAPPMAPDAVTVHAVLAGGWTVAVLAALVDVVRRLAVGELVRRRYRRLDQAWERAGPDWGRTGTGR</sequence>
<dbReference type="PANTHER" id="PTHR42305:SF1">
    <property type="entry name" value="MEMBRANE PROTEIN RV1733C-RELATED"/>
    <property type="match status" value="1"/>
</dbReference>
<dbReference type="Proteomes" id="UP000186455">
    <property type="component" value="Unassembled WGS sequence"/>
</dbReference>
<dbReference type="STRING" id="1048205.AB852_36230"/>
<evidence type="ECO:0000313" key="3">
    <source>
        <dbReference type="Proteomes" id="UP000186455"/>
    </source>
</evidence>
<evidence type="ECO:0000256" key="1">
    <source>
        <dbReference type="SAM" id="MobiDB-lite"/>
    </source>
</evidence>
<dbReference type="PANTHER" id="PTHR42305">
    <property type="entry name" value="MEMBRANE PROTEIN RV1733C-RELATED"/>
    <property type="match status" value="1"/>
</dbReference>
<dbReference type="InterPro" id="IPR039708">
    <property type="entry name" value="MT1774/Rv1733c-like"/>
</dbReference>